<protein>
    <recommendedName>
        <fullName evidence="3">Transcriptional activator HlyU</fullName>
    </recommendedName>
</protein>
<accession>A0A6J5AL93</accession>
<evidence type="ECO:0008006" key="3">
    <source>
        <dbReference type="Google" id="ProtNLM"/>
    </source>
</evidence>
<name>A0A6J5AL93_9BURK</name>
<dbReference type="EMBL" id="CADIKB010000003">
    <property type="protein sequence ID" value="CAB3650471.1"/>
    <property type="molecule type" value="Genomic_DNA"/>
</dbReference>
<dbReference type="RefSeq" id="WP_035478250.1">
    <property type="nucleotide sequence ID" value="NZ_CADFGL010000004.1"/>
</dbReference>
<gene>
    <name evidence="1" type="ORF">LMG22037_00945</name>
</gene>
<organism evidence="1 2">
    <name type="scientific">Paraburkholderia phenoliruptrix</name>
    <dbReference type="NCBI Taxonomy" id="252970"/>
    <lineage>
        <taxon>Bacteria</taxon>
        <taxon>Pseudomonadati</taxon>
        <taxon>Pseudomonadota</taxon>
        <taxon>Betaproteobacteria</taxon>
        <taxon>Burkholderiales</taxon>
        <taxon>Burkholderiaceae</taxon>
        <taxon>Paraburkholderia</taxon>
    </lineage>
</organism>
<dbReference type="Proteomes" id="UP000494249">
    <property type="component" value="Unassembled WGS sequence"/>
</dbReference>
<dbReference type="AlphaFoldDB" id="A0A6J5AL93"/>
<evidence type="ECO:0000313" key="2">
    <source>
        <dbReference type="Proteomes" id="UP000494249"/>
    </source>
</evidence>
<reference evidence="1 2" key="1">
    <citation type="submission" date="2020-04" db="EMBL/GenBank/DDBJ databases">
        <authorList>
            <person name="De Canck E."/>
        </authorList>
    </citation>
    <scope>NUCLEOTIDE SEQUENCE [LARGE SCALE GENOMIC DNA]</scope>
    <source>
        <strain evidence="1 2">LMG 22037</strain>
    </source>
</reference>
<sequence length="81" mass="9435">MQFDYRHFHIDCRARHADEGVYYARARITRIPRKNEHFQSHDSGDIDAFSNEADAISCARLWAIEWCDEAASQMSNEASSR</sequence>
<proteinExistence type="predicted"/>
<evidence type="ECO:0000313" key="1">
    <source>
        <dbReference type="EMBL" id="CAB3650471.1"/>
    </source>
</evidence>